<accession>A0ABY2NT74</accession>
<organism evidence="1 2">
    <name type="scientific">Leptospira vanthielii</name>
    <dbReference type="NCBI Taxonomy" id="293085"/>
    <lineage>
        <taxon>Bacteria</taxon>
        <taxon>Pseudomonadati</taxon>
        <taxon>Spirochaetota</taxon>
        <taxon>Spirochaetia</taxon>
        <taxon>Leptospirales</taxon>
        <taxon>Leptospiraceae</taxon>
        <taxon>Leptospira</taxon>
    </lineage>
</organism>
<evidence type="ECO:0000313" key="2">
    <source>
        <dbReference type="Proteomes" id="UP000298112"/>
    </source>
</evidence>
<protein>
    <submittedName>
        <fullName evidence="1">Uncharacterized protein</fullName>
    </submittedName>
</protein>
<sequence>MEHLPKYRLLLLLLNLFFFCVSLFAETGISEKETRLDKEILSLYREIAKARELLTYEHLTSLPANTTIHFIGTYPNRTGIRIRKYKVDPDPQNKNRIKHSEEKSILLEFNGSVLSKVEVLVVTEDTEIEQKTKTKITDTSPLDTSLNDMVISFSGLDGSDSFPLSSLRNDEIKGERNDFKKDFYIKFLLDFHSQLTSISALQKTGGNKSQKSMFKQLNQSLGY</sequence>
<name>A0ABY2NT74_9LEPT</name>
<dbReference type="RefSeq" id="WP_002982427.1">
    <property type="nucleotide sequence ID" value="NZ_RQHF01000008.1"/>
</dbReference>
<gene>
    <name evidence="1" type="ORF">EHQ95_02400</name>
</gene>
<dbReference type="Proteomes" id="UP000298112">
    <property type="component" value="Unassembled WGS sequence"/>
</dbReference>
<comment type="caution">
    <text evidence="1">The sequence shown here is derived from an EMBL/GenBank/DDBJ whole genome shotgun (WGS) entry which is preliminary data.</text>
</comment>
<dbReference type="EMBL" id="RQHF01000008">
    <property type="protein sequence ID" value="TGM60747.1"/>
    <property type="molecule type" value="Genomic_DNA"/>
</dbReference>
<reference evidence="2" key="1">
    <citation type="journal article" date="2019" name="PLoS Negl. Trop. Dis.">
        <title>Revisiting the worldwide diversity of Leptospira species in the environment.</title>
        <authorList>
            <person name="Vincent A.T."/>
            <person name="Schiettekatte O."/>
            <person name="Bourhy P."/>
            <person name="Veyrier F.J."/>
            <person name="Picardeau M."/>
        </authorList>
    </citation>
    <scope>NUCLEOTIDE SEQUENCE [LARGE SCALE GENOMIC DNA]</scope>
    <source>
        <strain evidence="2">201601955</strain>
    </source>
</reference>
<proteinExistence type="predicted"/>
<dbReference type="NCBIfam" id="NF047547">
    <property type="entry name" value="LIC_12096_fam"/>
    <property type="match status" value="1"/>
</dbReference>
<evidence type="ECO:0000313" key="1">
    <source>
        <dbReference type="EMBL" id="TGM60747.1"/>
    </source>
</evidence>
<keyword evidence="2" id="KW-1185">Reference proteome</keyword>